<evidence type="ECO:0000313" key="2">
    <source>
        <dbReference type="EMBL" id="CAH0002440.1"/>
    </source>
</evidence>
<feature type="region of interest" description="Disordered" evidence="1">
    <location>
        <begin position="230"/>
        <end position="251"/>
    </location>
</feature>
<feature type="region of interest" description="Disordered" evidence="1">
    <location>
        <begin position="23"/>
        <end position="48"/>
    </location>
</feature>
<dbReference type="EMBL" id="CABFNO020001560">
    <property type="protein sequence ID" value="CAH0002440.1"/>
    <property type="molecule type" value="Genomic_DNA"/>
</dbReference>
<evidence type="ECO:0000313" key="3">
    <source>
        <dbReference type="Proteomes" id="UP000754883"/>
    </source>
</evidence>
<name>A0A9N9UX84_9HYPO</name>
<dbReference type="AlphaFoldDB" id="A0A9N9UX84"/>
<comment type="caution">
    <text evidence="2">The sequence shown here is derived from an EMBL/GenBank/DDBJ whole genome shotgun (WGS) entry which is preliminary data.</text>
</comment>
<accession>A0A9N9UX84</accession>
<feature type="compositionally biased region" description="Basic and acidic residues" evidence="1">
    <location>
        <begin position="238"/>
        <end position="251"/>
    </location>
</feature>
<reference evidence="2" key="1">
    <citation type="submission" date="2021-10" db="EMBL/GenBank/DDBJ databases">
        <authorList>
            <person name="Piombo E."/>
        </authorList>
    </citation>
    <scope>NUCLEOTIDE SEQUENCE</scope>
</reference>
<gene>
    <name evidence="2" type="ORF">CBYS24578_00002015</name>
</gene>
<sequence>MAIKLRIHPSNLGVHPPQELNKRQALKRQDSRRCGVADGQEDEIPRAHAGANFRGQLLVGLEARTQAVPAHEAGAVAADQGGEPADADLLEEDGEEDDAGEVEEPEGGRGGEGDGGQVLGVPGCEEGVVADAVAAVCVVTAEALPVAHGQLHSRRCLAQVGGEGEGGAGEEAVDVVDDAAGEEPEEGDLVAGGGVFVVAAGDDALEADEGEAGEDEARGTGWIVAVELEGAGLEGEEEGGRGEDEAEDGDCREGVAGEFALEGRESHCERVSKGKAFSE</sequence>
<proteinExistence type="predicted"/>
<protein>
    <submittedName>
        <fullName evidence="2">Uncharacterized protein</fullName>
    </submittedName>
</protein>
<organism evidence="2 3">
    <name type="scientific">Clonostachys byssicola</name>
    <dbReference type="NCBI Taxonomy" id="160290"/>
    <lineage>
        <taxon>Eukaryota</taxon>
        <taxon>Fungi</taxon>
        <taxon>Dikarya</taxon>
        <taxon>Ascomycota</taxon>
        <taxon>Pezizomycotina</taxon>
        <taxon>Sordariomycetes</taxon>
        <taxon>Hypocreomycetidae</taxon>
        <taxon>Hypocreales</taxon>
        <taxon>Bionectriaceae</taxon>
        <taxon>Clonostachys</taxon>
    </lineage>
</organism>
<feature type="compositionally biased region" description="Acidic residues" evidence="1">
    <location>
        <begin position="93"/>
        <end position="105"/>
    </location>
</feature>
<feature type="region of interest" description="Disordered" evidence="1">
    <location>
        <begin position="93"/>
        <end position="120"/>
    </location>
</feature>
<dbReference type="Proteomes" id="UP000754883">
    <property type="component" value="Unassembled WGS sequence"/>
</dbReference>
<keyword evidence="3" id="KW-1185">Reference proteome</keyword>
<evidence type="ECO:0000256" key="1">
    <source>
        <dbReference type="SAM" id="MobiDB-lite"/>
    </source>
</evidence>